<dbReference type="Pfam" id="PF13347">
    <property type="entry name" value="MFS_2"/>
    <property type="match status" value="1"/>
</dbReference>
<sequence length="467" mass="52059">MEKNKNKQNHRPFGVKDQLGYIFGDMAGSFVNLTFDAFYLIFATYVLNIDPKFMSTLFLVARLFDAINDPIIGSFPDRWRLGKSGDKFKPWIKLFMWPLAASIFFGFMNINSWGVSESFKHIWVAFFYILYGMSYTGTSMPFGAMANVVTKKTEERSKLSASRAIGGTAIGFGFLGLVPLLIWDKQNNPNPQGYMIMAIIAALGCLISYTLLNKLTIERYSSPNYDNEKKEGYSFTKTLKEALKNRPLLGIMLASIGSLIYITGNSQFGGFVYKEFYQAPKMQTIATFLQIPITVALFFIGPKLGQKYGKRNVLSIALVFNLIVSAFLFFVPIKSVGFYALLYSIGNIGQSFFILYVWAFVGDAIDYHEYKFNSRNDGTLYSTYTFSRKIGTTIVSAGATAILAAIGFVSGADAQSHEVVTAVRSLGTAIPFIACIVELIGIKLVFNLTAKDSEKISHELAKRESND</sequence>
<dbReference type="NCBIfam" id="TIGR00792">
    <property type="entry name" value="gph"/>
    <property type="match status" value="1"/>
</dbReference>
<evidence type="ECO:0000256" key="1">
    <source>
        <dbReference type="SAM" id="Phobius"/>
    </source>
</evidence>
<dbReference type="SUPFAM" id="SSF103473">
    <property type="entry name" value="MFS general substrate transporter"/>
    <property type="match status" value="1"/>
</dbReference>
<comment type="caution">
    <text evidence="2">The sequence shown here is derived from an EMBL/GenBank/DDBJ whole genome shotgun (WGS) entry which is preliminary data.</text>
</comment>
<dbReference type="Proteomes" id="UP000540919">
    <property type="component" value="Unassembled WGS sequence"/>
</dbReference>
<feature type="transmembrane region" description="Helical" evidence="1">
    <location>
        <begin position="91"/>
        <end position="110"/>
    </location>
</feature>
<keyword evidence="1" id="KW-1133">Transmembrane helix</keyword>
<evidence type="ECO:0000313" key="3">
    <source>
        <dbReference type="Proteomes" id="UP000540919"/>
    </source>
</evidence>
<dbReference type="PANTHER" id="PTHR11328">
    <property type="entry name" value="MAJOR FACILITATOR SUPERFAMILY DOMAIN-CONTAINING PROTEIN"/>
    <property type="match status" value="1"/>
</dbReference>
<dbReference type="RefSeq" id="WP_176270185.1">
    <property type="nucleotide sequence ID" value="NZ_JABVBA010000014.1"/>
</dbReference>
<feature type="transmembrane region" description="Helical" evidence="1">
    <location>
        <begin position="21"/>
        <end position="47"/>
    </location>
</feature>
<feature type="transmembrane region" description="Helical" evidence="1">
    <location>
        <begin position="194"/>
        <end position="212"/>
    </location>
</feature>
<dbReference type="EMBL" id="JABVBA010000014">
    <property type="protein sequence ID" value="NVF12391.1"/>
    <property type="molecule type" value="Genomic_DNA"/>
</dbReference>
<feature type="transmembrane region" description="Helical" evidence="1">
    <location>
        <begin position="247"/>
        <end position="264"/>
    </location>
</feature>
<evidence type="ECO:0000313" key="2">
    <source>
        <dbReference type="EMBL" id="NVF12391.1"/>
    </source>
</evidence>
<feature type="transmembrane region" description="Helical" evidence="1">
    <location>
        <begin position="313"/>
        <end position="333"/>
    </location>
</feature>
<organism evidence="2 3">
    <name type="scientific">Anaerococcus faecalis</name>
    <dbReference type="NCBI Taxonomy" id="2742993"/>
    <lineage>
        <taxon>Bacteria</taxon>
        <taxon>Bacillati</taxon>
        <taxon>Bacillota</taxon>
        <taxon>Tissierellia</taxon>
        <taxon>Tissierellales</taxon>
        <taxon>Peptoniphilaceae</taxon>
        <taxon>Anaerococcus</taxon>
    </lineage>
</organism>
<reference evidence="2 3" key="1">
    <citation type="submission" date="2020-06" db="EMBL/GenBank/DDBJ databases">
        <title>Anaerococcus sp. nov., isolated form swine feces.</title>
        <authorList>
            <person name="Yu S."/>
        </authorList>
    </citation>
    <scope>NUCLEOTIDE SEQUENCE [LARGE SCALE GENOMIC DNA]</scope>
    <source>
        <strain evidence="2 3">AGMB00486</strain>
    </source>
</reference>
<dbReference type="Gene3D" id="1.20.1250.20">
    <property type="entry name" value="MFS general substrate transporter like domains"/>
    <property type="match status" value="2"/>
</dbReference>
<dbReference type="InterPro" id="IPR036259">
    <property type="entry name" value="MFS_trans_sf"/>
</dbReference>
<protein>
    <submittedName>
        <fullName evidence="2">MFS transporter</fullName>
    </submittedName>
</protein>
<accession>A0ABX2NCJ1</accession>
<feature type="transmembrane region" description="Helical" evidence="1">
    <location>
        <begin position="390"/>
        <end position="409"/>
    </location>
</feature>
<keyword evidence="1" id="KW-0812">Transmembrane</keyword>
<gene>
    <name evidence="2" type="ORF">HV819_10525</name>
</gene>
<dbReference type="InterPro" id="IPR001927">
    <property type="entry name" value="Na/Gal_symport"/>
</dbReference>
<keyword evidence="3" id="KW-1185">Reference proteome</keyword>
<dbReference type="InterPro" id="IPR039672">
    <property type="entry name" value="MFS_2"/>
</dbReference>
<feature type="transmembrane region" description="Helical" evidence="1">
    <location>
        <begin position="122"/>
        <end position="149"/>
    </location>
</feature>
<feature type="transmembrane region" description="Helical" evidence="1">
    <location>
        <begin position="429"/>
        <end position="446"/>
    </location>
</feature>
<dbReference type="PANTHER" id="PTHR11328:SF24">
    <property type="entry name" value="MAJOR FACILITATOR SUPERFAMILY (MFS) PROFILE DOMAIN-CONTAINING PROTEIN"/>
    <property type="match status" value="1"/>
</dbReference>
<proteinExistence type="predicted"/>
<feature type="transmembrane region" description="Helical" evidence="1">
    <location>
        <begin position="339"/>
        <end position="361"/>
    </location>
</feature>
<feature type="transmembrane region" description="Helical" evidence="1">
    <location>
        <begin position="161"/>
        <end position="182"/>
    </location>
</feature>
<name>A0ABX2NCJ1_9FIRM</name>
<feature type="transmembrane region" description="Helical" evidence="1">
    <location>
        <begin position="284"/>
        <end position="301"/>
    </location>
</feature>
<keyword evidence="1" id="KW-0472">Membrane</keyword>